<dbReference type="PANTHER" id="PTHR34975">
    <property type="entry name" value="SPORE GERMINATION PROTEIN A2"/>
    <property type="match status" value="1"/>
</dbReference>
<dbReference type="InterPro" id="IPR004761">
    <property type="entry name" value="Spore_GerAB"/>
</dbReference>
<name>A0A074LRQ7_9BACL</name>
<comment type="similarity">
    <text evidence="2">Belongs to the amino acid-polyamine-organocation (APC) superfamily. Spore germination protein (SGP) (TC 2.A.3.9) family.</text>
</comment>
<keyword evidence="7 8" id="KW-0472">Membrane</keyword>
<feature type="transmembrane region" description="Helical" evidence="8">
    <location>
        <begin position="80"/>
        <end position="101"/>
    </location>
</feature>
<feature type="transmembrane region" description="Helical" evidence="8">
    <location>
        <begin position="330"/>
        <end position="354"/>
    </location>
</feature>
<evidence type="ECO:0000256" key="5">
    <source>
        <dbReference type="ARBA" id="ARBA00022692"/>
    </source>
</evidence>
<dbReference type="STRING" id="1157490.EL26_02130"/>
<gene>
    <name evidence="9" type="ORF">EL26_02130</name>
</gene>
<keyword evidence="4" id="KW-0309">Germination</keyword>
<dbReference type="AlphaFoldDB" id="A0A074LRQ7"/>
<accession>A0A074LRQ7</accession>
<proteinExistence type="inferred from homology"/>
<dbReference type="GO" id="GO:0009847">
    <property type="term" value="P:spore germination"/>
    <property type="evidence" value="ECO:0007669"/>
    <property type="project" value="InterPro"/>
</dbReference>
<dbReference type="OrthoDB" id="2078716at2"/>
<feature type="transmembrane region" description="Helical" evidence="8">
    <location>
        <begin position="12"/>
        <end position="34"/>
    </location>
</feature>
<evidence type="ECO:0000256" key="3">
    <source>
        <dbReference type="ARBA" id="ARBA00022448"/>
    </source>
</evidence>
<dbReference type="PANTHER" id="PTHR34975:SF2">
    <property type="entry name" value="SPORE GERMINATION PROTEIN A2"/>
    <property type="match status" value="1"/>
</dbReference>
<evidence type="ECO:0000256" key="4">
    <source>
        <dbReference type="ARBA" id="ARBA00022544"/>
    </source>
</evidence>
<keyword evidence="10" id="KW-1185">Reference proteome</keyword>
<dbReference type="NCBIfam" id="TIGR00912">
    <property type="entry name" value="2A0309"/>
    <property type="match status" value="1"/>
</dbReference>
<feature type="transmembrane region" description="Helical" evidence="8">
    <location>
        <begin position="40"/>
        <end position="60"/>
    </location>
</feature>
<feature type="transmembrane region" description="Helical" evidence="8">
    <location>
        <begin position="107"/>
        <end position="131"/>
    </location>
</feature>
<dbReference type="eggNOG" id="COG0531">
    <property type="taxonomic scope" value="Bacteria"/>
</dbReference>
<dbReference type="Pfam" id="PF03845">
    <property type="entry name" value="Spore_permease"/>
    <property type="match status" value="1"/>
</dbReference>
<evidence type="ECO:0000256" key="1">
    <source>
        <dbReference type="ARBA" id="ARBA00004141"/>
    </source>
</evidence>
<comment type="caution">
    <text evidence="9">The sequence shown here is derived from an EMBL/GenBank/DDBJ whole genome shotgun (WGS) entry which is preliminary data.</text>
</comment>
<dbReference type="Proteomes" id="UP000027931">
    <property type="component" value="Unassembled WGS sequence"/>
</dbReference>
<evidence type="ECO:0000256" key="8">
    <source>
        <dbReference type="SAM" id="Phobius"/>
    </source>
</evidence>
<sequence>MEHGRISVQQMSMLLYSSIAFDTVLTIPSTTGLLAMRDLWISPLLASVVGLAVLFCVLRLQRVYPQETLIQYCDRLAGTVLGKCISFVLLFFFLHTNALILREYTDFISAVFLDQTPALVISGGMVLLVSLAVRCGLEVLGRLAGLLLPGSLVLFALLVLCSSPSWKLDNMLPVMEYGIVPALKGALTPASWFVFFWLMSMMHPYVKEQTKITKWSLLVWGGLLTSMVVSCLSALFIFGENVAVITYPFMEVVRYIRFGDFFQHVDAVLIVVWVAGTFLQLCVTHYAVVLGTAQWFKLSRYPPLALPLGMIWTVLSVWDIPNLQKLREILSVDSTLSCDLAIVILILLVVASWLRRKKSA</sequence>
<keyword evidence="6 8" id="KW-1133">Transmembrane helix</keyword>
<comment type="subcellular location">
    <subcellularLocation>
        <location evidence="1">Membrane</location>
        <topology evidence="1">Multi-pass membrane protein</topology>
    </subcellularLocation>
</comment>
<dbReference type="EMBL" id="JMIR01000002">
    <property type="protein sequence ID" value="KEO84831.1"/>
    <property type="molecule type" value="Genomic_DNA"/>
</dbReference>
<evidence type="ECO:0000256" key="2">
    <source>
        <dbReference type="ARBA" id="ARBA00007998"/>
    </source>
</evidence>
<feature type="transmembrane region" description="Helical" evidence="8">
    <location>
        <begin position="301"/>
        <end position="318"/>
    </location>
</feature>
<evidence type="ECO:0000313" key="10">
    <source>
        <dbReference type="Proteomes" id="UP000027931"/>
    </source>
</evidence>
<evidence type="ECO:0000256" key="6">
    <source>
        <dbReference type="ARBA" id="ARBA00022989"/>
    </source>
</evidence>
<organism evidence="9 10">
    <name type="scientific">Tumebacillus flagellatus</name>
    <dbReference type="NCBI Taxonomy" id="1157490"/>
    <lineage>
        <taxon>Bacteria</taxon>
        <taxon>Bacillati</taxon>
        <taxon>Bacillota</taxon>
        <taxon>Bacilli</taxon>
        <taxon>Bacillales</taxon>
        <taxon>Alicyclobacillaceae</taxon>
        <taxon>Tumebacillus</taxon>
    </lineage>
</organism>
<keyword evidence="5 8" id="KW-0812">Transmembrane</keyword>
<evidence type="ECO:0000313" key="9">
    <source>
        <dbReference type="EMBL" id="KEO84831.1"/>
    </source>
</evidence>
<evidence type="ECO:0000256" key="7">
    <source>
        <dbReference type="ARBA" id="ARBA00023136"/>
    </source>
</evidence>
<feature type="transmembrane region" description="Helical" evidence="8">
    <location>
        <begin position="267"/>
        <end position="289"/>
    </location>
</feature>
<keyword evidence="3" id="KW-0813">Transport</keyword>
<reference evidence="9 10" key="1">
    <citation type="journal article" date="2013" name="Int. J. Syst. Evol. Microbiol.">
        <title>Tumebacillus flagellatus sp. nov., an alpha-amylase/pullulanase-producing bacterium isolated from cassava wastewater.</title>
        <authorList>
            <person name="Wang Q."/>
            <person name="Xie N."/>
            <person name="Qin Y."/>
            <person name="Shen N."/>
            <person name="Zhu J."/>
            <person name="Mi H."/>
            <person name="Huang R."/>
        </authorList>
    </citation>
    <scope>NUCLEOTIDE SEQUENCE [LARGE SCALE GENOMIC DNA]</scope>
    <source>
        <strain evidence="9 10">GST4</strain>
    </source>
</reference>
<feature type="transmembrane region" description="Helical" evidence="8">
    <location>
        <begin position="217"/>
        <end position="238"/>
    </location>
</feature>
<dbReference type="RefSeq" id="WP_038083946.1">
    <property type="nucleotide sequence ID" value="NZ_JMIR01000002.1"/>
</dbReference>
<dbReference type="GO" id="GO:0016020">
    <property type="term" value="C:membrane"/>
    <property type="evidence" value="ECO:0007669"/>
    <property type="project" value="UniProtKB-SubCell"/>
</dbReference>
<feature type="transmembrane region" description="Helical" evidence="8">
    <location>
        <begin position="143"/>
        <end position="166"/>
    </location>
</feature>
<protein>
    <submittedName>
        <fullName evidence="9">Uncharacterized protein</fullName>
    </submittedName>
</protein>